<feature type="compositionally biased region" description="Basic residues" evidence="1">
    <location>
        <begin position="168"/>
        <end position="177"/>
    </location>
</feature>
<dbReference type="Proteomes" id="UP000016666">
    <property type="component" value="Unassembled WGS sequence"/>
</dbReference>
<feature type="compositionally biased region" description="Basic residues" evidence="1">
    <location>
        <begin position="213"/>
        <end position="226"/>
    </location>
</feature>
<dbReference type="InterPro" id="IPR039711">
    <property type="entry name" value="GDF5OS"/>
</dbReference>
<dbReference type="PANTHER" id="PTHR42152">
    <property type="entry name" value="PROTEIN GDF5OS, MITOCHONDRIAL"/>
    <property type="match status" value="1"/>
</dbReference>
<dbReference type="GeneTree" id="ENSGT00950000185286"/>
<protein>
    <submittedName>
        <fullName evidence="2">Uncharacterized protein</fullName>
    </submittedName>
</protein>
<keyword evidence="3" id="KW-1185">Reference proteome</keyword>
<accession>A0A493SU57</accession>
<dbReference type="OMA" id="WVREKAT"/>
<sequence length="266" mass="29331">MIQSSQPSSLKFTCRGFLLQRVLAFFPWPLPPARPATAAVLLFLRLGYTSRPGSGGSRNGGLPRALILSRISLKRFSFLWVREKATSRARSWGCGRGLLKPSCRGGRNLSLRPRSASQTSNTSHLEEPASKTSAALESSSRGSSPSRLGQVERRRWWKVPSGDRAKLRFSGRARRTRSSAPVTSSASGRLEMSKRYRCSGVDREASGRDKTNKPKKKKKEKKKKYKNPATQSPVPWLSPSAPALCLPSNHAKENAAKKSPFPSQAR</sequence>
<name>A0A493SU57_ANAPP</name>
<feature type="region of interest" description="Disordered" evidence="1">
    <location>
        <begin position="168"/>
        <end position="266"/>
    </location>
</feature>
<reference evidence="2" key="3">
    <citation type="submission" date="2025-09" db="UniProtKB">
        <authorList>
            <consortium name="Ensembl"/>
        </authorList>
    </citation>
    <scope>IDENTIFICATION</scope>
</reference>
<reference evidence="3" key="1">
    <citation type="submission" date="2017-10" db="EMBL/GenBank/DDBJ databases">
        <title>A new Pekin duck reference genome.</title>
        <authorList>
            <person name="Hou Z.-C."/>
            <person name="Zhou Z.-K."/>
            <person name="Zhu F."/>
            <person name="Hou S.-S."/>
        </authorList>
    </citation>
    <scope>NUCLEOTIDE SEQUENCE [LARGE SCALE GENOMIC DNA]</scope>
</reference>
<feature type="compositionally biased region" description="Low complexity" evidence="1">
    <location>
        <begin position="133"/>
        <end position="149"/>
    </location>
</feature>
<organism evidence="2 3">
    <name type="scientific">Anas platyrhynchos platyrhynchos</name>
    <name type="common">Northern mallard</name>
    <dbReference type="NCBI Taxonomy" id="8840"/>
    <lineage>
        <taxon>Eukaryota</taxon>
        <taxon>Metazoa</taxon>
        <taxon>Chordata</taxon>
        <taxon>Craniata</taxon>
        <taxon>Vertebrata</taxon>
        <taxon>Euteleostomi</taxon>
        <taxon>Archelosauria</taxon>
        <taxon>Archosauria</taxon>
        <taxon>Dinosauria</taxon>
        <taxon>Saurischia</taxon>
        <taxon>Theropoda</taxon>
        <taxon>Coelurosauria</taxon>
        <taxon>Aves</taxon>
        <taxon>Neognathae</taxon>
        <taxon>Galloanserae</taxon>
        <taxon>Anseriformes</taxon>
        <taxon>Anatidae</taxon>
        <taxon>Anatinae</taxon>
        <taxon>Anas</taxon>
    </lineage>
</organism>
<feature type="compositionally biased region" description="Basic and acidic residues" evidence="1">
    <location>
        <begin position="200"/>
        <end position="212"/>
    </location>
</feature>
<evidence type="ECO:0000313" key="2">
    <source>
        <dbReference type="Ensembl" id="ENSAPLP00000017092.1"/>
    </source>
</evidence>
<reference evidence="2" key="2">
    <citation type="submission" date="2025-08" db="UniProtKB">
        <authorList>
            <consortium name="Ensembl"/>
        </authorList>
    </citation>
    <scope>IDENTIFICATION</scope>
</reference>
<dbReference type="PANTHER" id="PTHR42152:SF1">
    <property type="entry name" value="PROTEIN GDF5-AS1, MITOCHONDRIAL"/>
    <property type="match status" value="1"/>
</dbReference>
<proteinExistence type="predicted"/>
<dbReference type="AlphaFoldDB" id="A0A493SU57"/>
<feature type="compositionally biased region" description="Polar residues" evidence="1">
    <location>
        <begin position="178"/>
        <end position="187"/>
    </location>
</feature>
<dbReference type="Ensembl" id="ENSAPLT00000024244.1">
    <property type="protein sequence ID" value="ENSAPLP00000017092.1"/>
    <property type="gene ID" value="ENSAPLG00000023546.1"/>
</dbReference>
<feature type="region of interest" description="Disordered" evidence="1">
    <location>
        <begin position="105"/>
        <end position="151"/>
    </location>
</feature>
<evidence type="ECO:0000313" key="3">
    <source>
        <dbReference type="Proteomes" id="UP000016666"/>
    </source>
</evidence>
<evidence type="ECO:0000256" key="1">
    <source>
        <dbReference type="SAM" id="MobiDB-lite"/>
    </source>
</evidence>